<evidence type="ECO:0000256" key="1">
    <source>
        <dbReference type="SAM" id="MobiDB-lite"/>
    </source>
</evidence>
<proteinExistence type="predicted"/>
<name>A0AAW2XJ20_9LAMI</name>
<sequence>MVLRVERQREVNLGFAKTGDNVAMQARSYDSKGPGPRNYLKKKCPTLYRDLNDQRKKSGGSGRAYAVNDTEQQSPVDNMSATSHSLVVELMETLKIVQNKVPYDPVKVHFAQNSEMAGMPLSKSFGDVNASSWIVDTCATSHMCGDIKLFNSLHNLHSCITVHLPGNNISQAKQCDDIHLSSNLTLTNVLCVPSFEYNLLSVSQLCQSKSIGFYIFMPRARPKE</sequence>
<protein>
    <recommendedName>
        <fullName evidence="2">Retrovirus-related Pol polyprotein from transposon TNT 1-94-like beta-barrel domain-containing protein</fullName>
    </recommendedName>
</protein>
<feature type="region of interest" description="Disordered" evidence="1">
    <location>
        <begin position="50"/>
        <end position="80"/>
    </location>
</feature>
<dbReference type="InterPro" id="IPR054722">
    <property type="entry name" value="PolX-like_BBD"/>
</dbReference>
<evidence type="ECO:0000313" key="3">
    <source>
        <dbReference type="EMBL" id="KAL0453798.1"/>
    </source>
</evidence>
<evidence type="ECO:0000259" key="2">
    <source>
        <dbReference type="Pfam" id="PF22936"/>
    </source>
</evidence>
<comment type="caution">
    <text evidence="3">The sequence shown here is derived from an EMBL/GenBank/DDBJ whole genome shotgun (WGS) entry which is preliminary data.</text>
</comment>
<organism evidence="3">
    <name type="scientific">Sesamum latifolium</name>
    <dbReference type="NCBI Taxonomy" id="2727402"/>
    <lineage>
        <taxon>Eukaryota</taxon>
        <taxon>Viridiplantae</taxon>
        <taxon>Streptophyta</taxon>
        <taxon>Embryophyta</taxon>
        <taxon>Tracheophyta</taxon>
        <taxon>Spermatophyta</taxon>
        <taxon>Magnoliopsida</taxon>
        <taxon>eudicotyledons</taxon>
        <taxon>Gunneridae</taxon>
        <taxon>Pentapetalae</taxon>
        <taxon>asterids</taxon>
        <taxon>lamiids</taxon>
        <taxon>Lamiales</taxon>
        <taxon>Pedaliaceae</taxon>
        <taxon>Sesamum</taxon>
    </lineage>
</organism>
<reference evidence="3" key="2">
    <citation type="journal article" date="2024" name="Plant">
        <title>Genomic evolution and insights into agronomic trait innovations of Sesamum species.</title>
        <authorList>
            <person name="Miao H."/>
            <person name="Wang L."/>
            <person name="Qu L."/>
            <person name="Liu H."/>
            <person name="Sun Y."/>
            <person name="Le M."/>
            <person name="Wang Q."/>
            <person name="Wei S."/>
            <person name="Zheng Y."/>
            <person name="Lin W."/>
            <person name="Duan Y."/>
            <person name="Cao H."/>
            <person name="Xiong S."/>
            <person name="Wang X."/>
            <person name="Wei L."/>
            <person name="Li C."/>
            <person name="Ma Q."/>
            <person name="Ju M."/>
            <person name="Zhao R."/>
            <person name="Li G."/>
            <person name="Mu C."/>
            <person name="Tian Q."/>
            <person name="Mei H."/>
            <person name="Zhang T."/>
            <person name="Gao T."/>
            <person name="Zhang H."/>
        </authorList>
    </citation>
    <scope>NUCLEOTIDE SEQUENCE</scope>
    <source>
        <strain evidence="3">KEN1</strain>
    </source>
</reference>
<dbReference type="AlphaFoldDB" id="A0AAW2XJ20"/>
<feature type="domain" description="Retrovirus-related Pol polyprotein from transposon TNT 1-94-like beta-barrel" evidence="2">
    <location>
        <begin position="133"/>
        <end position="207"/>
    </location>
</feature>
<dbReference type="EMBL" id="JACGWN010000004">
    <property type="protein sequence ID" value="KAL0453798.1"/>
    <property type="molecule type" value="Genomic_DNA"/>
</dbReference>
<feature type="compositionally biased region" description="Polar residues" evidence="1">
    <location>
        <begin position="69"/>
        <end position="80"/>
    </location>
</feature>
<accession>A0AAW2XJ20</accession>
<reference evidence="3" key="1">
    <citation type="submission" date="2020-06" db="EMBL/GenBank/DDBJ databases">
        <authorList>
            <person name="Li T."/>
            <person name="Hu X."/>
            <person name="Zhang T."/>
            <person name="Song X."/>
            <person name="Zhang H."/>
            <person name="Dai N."/>
            <person name="Sheng W."/>
            <person name="Hou X."/>
            <person name="Wei L."/>
        </authorList>
    </citation>
    <scope>NUCLEOTIDE SEQUENCE</scope>
    <source>
        <strain evidence="3">KEN1</strain>
        <tissue evidence="3">Leaf</tissue>
    </source>
</reference>
<gene>
    <name evidence="3" type="ORF">Slati_1357900</name>
</gene>
<dbReference type="Pfam" id="PF22936">
    <property type="entry name" value="Pol_BBD"/>
    <property type="match status" value="1"/>
</dbReference>